<evidence type="ECO:0000313" key="8">
    <source>
        <dbReference type="EMBL" id="SMO32352.1"/>
    </source>
</evidence>
<feature type="domain" description="Phage shock protein PspC N-terminal" evidence="7">
    <location>
        <begin position="3"/>
        <end position="59"/>
    </location>
</feature>
<dbReference type="GO" id="GO:0005886">
    <property type="term" value="C:plasma membrane"/>
    <property type="evidence" value="ECO:0007669"/>
    <property type="project" value="UniProtKB-SubCell"/>
</dbReference>
<keyword evidence="9" id="KW-1185">Reference proteome</keyword>
<evidence type="ECO:0000256" key="6">
    <source>
        <dbReference type="SAM" id="Phobius"/>
    </source>
</evidence>
<keyword evidence="4 6" id="KW-1133">Transmembrane helix</keyword>
<feature type="transmembrane region" description="Helical" evidence="6">
    <location>
        <begin position="34"/>
        <end position="57"/>
    </location>
</feature>
<keyword evidence="2" id="KW-1003">Cell membrane</keyword>
<dbReference type="InterPro" id="IPR007168">
    <property type="entry name" value="Phageshock_PspC_N"/>
</dbReference>
<dbReference type="Pfam" id="PF04024">
    <property type="entry name" value="PspC"/>
    <property type="match status" value="1"/>
</dbReference>
<keyword evidence="3 6" id="KW-0812">Transmembrane</keyword>
<dbReference type="PANTHER" id="PTHR33885:SF3">
    <property type="entry name" value="PHAGE SHOCK PROTEIN C"/>
    <property type="match status" value="1"/>
</dbReference>
<proteinExistence type="predicted"/>
<name>A0A521AC55_9SPHI</name>
<evidence type="ECO:0000256" key="1">
    <source>
        <dbReference type="ARBA" id="ARBA00004162"/>
    </source>
</evidence>
<protein>
    <submittedName>
        <fullName evidence="8">Phage shock protein C (PspC) family protein</fullName>
    </submittedName>
</protein>
<dbReference type="RefSeq" id="WP_142600471.1">
    <property type="nucleotide sequence ID" value="NZ_FXSZ01000001.1"/>
</dbReference>
<sequence length="65" mass="7445">MTKKLYKNKEDRVIGGVCAGLGEYFDVDKTIVRIIFLILFFGFGSGLLLYLILWIIMPDKTEISQ</sequence>
<dbReference type="InterPro" id="IPR052027">
    <property type="entry name" value="PspC"/>
</dbReference>
<evidence type="ECO:0000256" key="4">
    <source>
        <dbReference type="ARBA" id="ARBA00022989"/>
    </source>
</evidence>
<dbReference type="Proteomes" id="UP000315971">
    <property type="component" value="Unassembled WGS sequence"/>
</dbReference>
<organism evidence="8 9">
    <name type="scientific">Solitalea koreensis</name>
    <dbReference type="NCBI Taxonomy" id="543615"/>
    <lineage>
        <taxon>Bacteria</taxon>
        <taxon>Pseudomonadati</taxon>
        <taxon>Bacteroidota</taxon>
        <taxon>Sphingobacteriia</taxon>
        <taxon>Sphingobacteriales</taxon>
        <taxon>Sphingobacteriaceae</taxon>
        <taxon>Solitalea</taxon>
    </lineage>
</organism>
<keyword evidence="5 6" id="KW-0472">Membrane</keyword>
<evidence type="ECO:0000313" key="9">
    <source>
        <dbReference type="Proteomes" id="UP000315971"/>
    </source>
</evidence>
<evidence type="ECO:0000256" key="2">
    <source>
        <dbReference type="ARBA" id="ARBA00022475"/>
    </source>
</evidence>
<evidence type="ECO:0000256" key="5">
    <source>
        <dbReference type="ARBA" id="ARBA00023136"/>
    </source>
</evidence>
<accession>A0A521AC55</accession>
<dbReference type="PANTHER" id="PTHR33885">
    <property type="entry name" value="PHAGE SHOCK PROTEIN C"/>
    <property type="match status" value="1"/>
</dbReference>
<evidence type="ECO:0000259" key="7">
    <source>
        <dbReference type="Pfam" id="PF04024"/>
    </source>
</evidence>
<dbReference type="OrthoDB" id="5772680at2"/>
<gene>
    <name evidence="8" type="ORF">SAMN06265350_10146</name>
</gene>
<reference evidence="8 9" key="1">
    <citation type="submission" date="2017-05" db="EMBL/GenBank/DDBJ databases">
        <authorList>
            <person name="Varghese N."/>
            <person name="Submissions S."/>
        </authorList>
    </citation>
    <scope>NUCLEOTIDE SEQUENCE [LARGE SCALE GENOMIC DNA]</scope>
    <source>
        <strain evidence="8 9">DSM 21342</strain>
    </source>
</reference>
<evidence type="ECO:0000256" key="3">
    <source>
        <dbReference type="ARBA" id="ARBA00022692"/>
    </source>
</evidence>
<comment type="subcellular location">
    <subcellularLocation>
        <location evidence="1">Cell membrane</location>
        <topology evidence="1">Single-pass membrane protein</topology>
    </subcellularLocation>
</comment>
<dbReference type="AlphaFoldDB" id="A0A521AC55"/>
<dbReference type="EMBL" id="FXSZ01000001">
    <property type="protein sequence ID" value="SMO32352.1"/>
    <property type="molecule type" value="Genomic_DNA"/>
</dbReference>